<protein>
    <submittedName>
        <fullName evidence="2">Unannotated protein</fullName>
    </submittedName>
</protein>
<dbReference type="PROSITE" id="PS00162">
    <property type="entry name" value="ALPHA_CA_1"/>
    <property type="match status" value="1"/>
</dbReference>
<dbReference type="InterPro" id="IPR018338">
    <property type="entry name" value="Carbonic_anhydrase_a-class_CS"/>
</dbReference>
<dbReference type="Gene3D" id="3.10.200.10">
    <property type="entry name" value="Alpha carbonic anhydrase"/>
    <property type="match status" value="1"/>
</dbReference>
<feature type="domain" description="Alpha-carbonic anhydrase" evidence="1">
    <location>
        <begin position="1"/>
        <end position="107"/>
    </location>
</feature>
<evidence type="ECO:0000313" key="2">
    <source>
        <dbReference type="EMBL" id="CAB4700239.1"/>
    </source>
</evidence>
<dbReference type="AlphaFoldDB" id="A0A6J6PNL7"/>
<reference evidence="2" key="1">
    <citation type="submission" date="2020-05" db="EMBL/GenBank/DDBJ databases">
        <authorList>
            <person name="Chiriac C."/>
            <person name="Salcher M."/>
            <person name="Ghai R."/>
            <person name="Kavagutti S V."/>
        </authorList>
    </citation>
    <scope>NUCLEOTIDE SEQUENCE</scope>
</reference>
<organism evidence="2">
    <name type="scientific">freshwater metagenome</name>
    <dbReference type="NCBI Taxonomy" id="449393"/>
    <lineage>
        <taxon>unclassified sequences</taxon>
        <taxon>metagenomes</taxon>
        <taxon>ecological metagenomes</taxon>
    </lineage>
</organism>
<dbReference type="InterPro" id="IPR001148">
    <property type="entry name" value="CA_dom"/>
</dbReference>
<accession>A0A6J6PNL7</accession>
<dbReference type="GO" id="GO:0004089">
    <property type="term" value="F:carbonate dehydratase activity"/>
    <property type="evidence" value="ECO:0007669"/>
    <property type="project" value="InterPro"/>
</dbReference>
<evidence type="ECO:0000259" key="1">
    <source>
        <dbReference type="PROSITE" id="PS51144"/>
    </source>
</evidence>
<dbReference type="SUPFAM" id="SSF51069">
    <property type="entry name" value="Carbonic anhydrase"/>
    <property type="match status" value="1"/>
</dbReference>
<dbReference type="PROSITE" id="PS51144">
    <property type="entry name" value="ALPHA_CA_2"/>
    <property type="match status" value="1"/>
</dbReference>
<proteinExistence type="predicted"/>
<gene>
    <name evidence="2" type="ORF">UFOPK2625_00477</name>
</gene>
<dbReference type="EMBL" id="CAEZXZ010000052">
    <property type="protein sequence ID" value="CAB4700239.1"/>
    <property type="molecule type" value="Genomic_DNA"/>
</dbReference>
<dbReference type="InterPro" id="IPR036398">
    <property type="entry name" value="CA_dom_sf"/>
</dbReference>
<name>A0A6J6PNL7_9ZZZZ</name>
<sequence>MILAKGNSVTLDGKDYSLVQFLFLTPSEHTISGKHYALEVHFVNMAADVELAAFGVLGDVLAQLSRKPSITLLPMGAPPQRLSPWTPPRLLAFILQRSITAAAYRRK</sequence>
<dbReference type="GO" id="GO:0008270">
    <property type="term" value="F:zinc ion binding"/>
    <property type="evidence" value="ECO:0007669"/>
    <property type="project" value="InterPro"/>
</dbReference>